<dbReference type="EMBL" id="BLIN01000005">
    <property type="protein sequence ID" value="GFE09899.1"/>
    <property type="molecule type" value="Genomic_DNA"/>
</dbReference>
<comment type="caution">
    <text evidence="1">The sequence shown here is derived from an EMBL/GenBank/DDBJ whole genome shotgun (WGS) entry which is preliminary data.</text>
</comment>
<proteinExistence type="predicted"/>
<evidence type="ECO:0000313" key="1">
    <source>
        <dbReference type="EMBL" id="GFE09899.1"/>
    </source>
</evidence>
<sequence length="64" mass="6602">MGSIGPSPLVFLSGRLVRPVRPAGPVPARPVAVRGVPRGAPDVPVRLTCRCGYCPVAVAGAWIQ</sequence>
<protein>
    <submittedName>
        <fullName evidence="1">Uncharacterized protein</fullName>
    </submittedName>
</protein>
<dbReference type="Proteomes" id="UP000435837">
    <property type="component" value="Unassembled WGS sequence"/>
</dbReference>
<organism evidence="1 2">
    <name type="scientific">Streptomyces caniferus</name>
    <dbReference type="NCBI Taxonomy" id="285557"/>
    <lineage>
        <taxon>Bacteria</taxon>
        <taxon>Bacillati</taxon>
        <taxon>Actinomycetota</taxon>
        <taxon>Actinomycetes</taxon>
        <taxon>Kitasatosporales</taxon>
        <taxon>Streptomycetaceae</taxon>
        <taxon>Streptomyces</taxon>
    </lineage>
</organism>
<reference evidence="1 2" key="1">
    <citation type="submission" date="2019-12" db="EMBL/GenBank/DDBJ databases">
        <title>Whole genome shotgun sequence of Streptomyces caniferus NBRC 15389.</title>
        <authorList>
            <person name="Ichikawa N."/>
            <person name="Kimura A."/>
            <person name="Kitahashi Y."/>
            <person name="Komaki H."/>
            <person name="Tamura T."/>
        </authorList>
    </citation>
    <scope>NUCLEOTIDE SEQUENCE [LARGE SCALE GENOMIC DNA]</scope>
    <source>
        <strain evidence="1 2">NBRC 15389</strain>
    </source>
</reference>
<evidence type="ECO:0000313" key="2">
    <source>
        <dbReference type="Proteomes" id="UP000435837"/>
    </source>
</evidence>
<dbReference type="AlphaFoldDB" id="A0A640SF45"/>
<name>A0A640SF45_9ACTN</name>
<gene>
    <name evidence="1" type="ORF">Scani_61670</name>
</gene>
<accession>A0A640SF45</accession>